<gene>
    <name evidence="2" type="ORF">B0H15DRAFT_461027</name>
</gene>
<evidence type="ECO:0000256" key="1">
    <source>
        <dbReference type="SAM" id="SignalP"/>
    </source>
</evidence>
<evidence type="ECO:0000313" key="3">
    <source>
        <dbReference type="Proteomes" id="UP001222325"/>
    </source>
</evidence>
<feature type="signal peptide" evidence="1">
    <location>
        <begin position="1"/>
        <end position="23"/>
    </location>
</feature>
<proteinExistence type="predicted"/>
<protein>
    <submittedName>
        <fullName evidence="2">Uncharacterized protein</fullName>
    </submittedName>
</protein>
<keyword evidence="1" id="KW-0732">Signal</keyword>
<dbReference type="EMBL" id="JARJCN010000005">
    <property type="protein sequence ID" value="KAJ7100782.1"/>
    <property type="molecule type" value="Genomic_DNA"/>
</dbReference>
<keyword evidence="3" id="KW-1185">Reference proteome</keyword>
<feature type="chain" id="PRO_5041990616" evidence="1">
    <location>
        <begin position="24"/>
        <end position="223"/>
    </location>
</feature>
<dbReference type="Proteomes" id="UP001222325">
    <property type="component" value="Unassembled WGS sequence"/>
</dbReference>
<evidence type="ECO:0000313" key="2">
    <source>
        <dbReference type="EMBL" id="KAJ7100782.1"/>
    </source>
</evidence>
<reference evidence="2" key="1">
    <citation type="submission" date="2023-03" db="EMBL/GenBank/DDBJ databases">
        <title>Massive genome expansion in bonnet fungi (Mycena s.s.) driven by repeated elements and novel gene families across ecological guilds.</title>
        <authorList>
            <consortium name="Lawrence Berkeley National Laboratory"/>
            <person name="Harder C.B."/>
            <person name="Miyauchi S."/>
            <person name="Viragh M."/>
            <person name="Kuo A."/>
            <person name="Thoen E."/>
            <person name="Andreopoulos B."/>
            <person name="Lu D."/>
            <person name="Skrede I."/>
            <person name="Drula E."/>
            <person name="Henrissat B."/>
            <person name="Morin E."/>
            <person name="Kohler A."/>
            <person name="Barry K."/>
            <person name="LaButti K."/>
            <person name="Morin E."/>
            <person name="Salamov A."/>
            <person name="Lipzen A."/>
            <person name="Mereny Z."/>
            <person name="Hegedus B."/>
            <person name="Baldrian P."/>
            <person name="Stursova M."/>
            <person name="Weitz H."/>
            <person name="Taylor A."/>
            <person name="Grigoriev I.V."/>
            <person name="Nagy L.G."/>
            <person name="Martin F."/>
            <person name="Kauserud H."/>
        </authorList>
    </citation>
    <scope>NUCLEOTIDE SEQUENCE</scope>
    <source>
        <strain evidence="2">CBHHK173m</strain>
    </source>
</reference>
<organism evidence="2 3">
    <name type="scientific">Mycena belliarum</name>
    <dbReference type="NCBI Taxonomy" id="1033014"/>
    <lineage>
        <taxon>Eukaryota</taxon>
        <taxon>Fungi</taxon>
        <taxon>Dikarya</taxon>
        <taxon>Basidiomycota</taxon>
        <taxon>Agaricomycotina</taxon>
        <taxon>Agaricomycetes</taxon>
        <taxon>Agaricomycetidae</taxon>
        <taxon>Agaricales</taxon>
        <taxon>Marasmiineae</taxon>
        <taxon>Mycenaceae</taxon>
        <taxon>Mycena</taxon>
    </lineage>
</organism>
<dbReference type="AlphaFoldDB" id="A0AAD6UEF4"/>
<name>A0AAD6UEF4_9AGAR</name>
<sequence length="223" mass="23967">MPRSMRYILLFLLSFFKLELSLASLYPTYPTANTTLNAGTEVVLKWIDSPYHPHLTEMGSLNIELRTIDDKLLATLATRVSAMRRTCNVTVPKHAGPGPFVILFISTYPPMNIWTSDFEIAPTITDTTLPYTPQLDDASVALAHPRLTMILPGSTIVSELAPTAKVAAATTISAGPLPASGGGGAGLNHVHSPSGANPGKVQRARHRLVFLVWPALIGISMAL</sequence>
<comment type="caution">
    <text evidence="2">The sequence shown here is derived from an EMBL/GenBank/DDBJ whole genome shotgun (WGS) entry which is preliminary data.</text>
</comment>
<accession>A0AAD6UEF4</accession>